<sequence>MTSDYDSLAQDFLTGLAPEERTKLYNDLLALEVVHKLNQHSTYYTFKNLKRAVHRHSERRKRTFRYMNSFNNELIIHQIHEQYFFKNKYCIHVYFNSQEYNYLFIERLLSKLKTPVSAPMRTFQEITV</sequence>
<keyword evidence="2" id="KW-1185">Reference proteome</keyword>
<proteinExistence type="predicted"/>
<protein>
    <submittedName>
        <fullName evidence="1">Uncharacterized protein</fullName>
    </submittedName>
</protein>
<evidence type="ECO:0000313" key="1">
    <source>
        <dbReference type="EMBL" id="ALS38286.1"/>
    </source>
</evidence>
<dbReference type="KEGG" id="erx:ATZ35_14365"/>
<name>A0A0U2IUS3_9ENTE</name>
<accession>A0A0U2IUS3</accession>
<reference evidence="2" key="1">
    <citation type="submission" date="2015-12" db="EMBL/GenBank/DDBJ databases">
        <authorList>
            <person name="Lauer A."/>
            <person name="Humrighouse B."/>
            <person name="Loparev V."/>
            <person name="Shewmaker P.L."/>
            <person name="Whitney A.M."/>
            <person name="McLaughlin R.W."/>
        </authorList>
    </citation>
    <scope>NUCLEOTIDE SEQUENCE [LARGE SCALE GENOMIC DNA]</scope>
    <source>
        <strain evidence="2">LMG 26678</strain>
    </source>
</reference>
<dbReference type="EMBL" id="CP013655">
    <property type="protein sequence ID" value="ALS38286.1"/>
    <property type="molecule type" value="Genomic_DNA"/>
</dbReference>
<dbReference type="RefSeq" id="WP_208927858.1">
    <property type="nucleotide sequence ID" value="NZ_CP013655.1"/>
</dbReference>
<evidence type="ECO:0000313" key="2">
    <source>
        <dbReference type="Proteomes" id="UP000067523"/>
    </source>
</evidence>
<dbReference type="Proteomes" id="UP000067523">
    <property type="component" value="Chromosome"/>
</dbReference>
<organism evidence="1 2">
    <name type="scientific">Enterococcus rotai</name>
    <dbReference type="NCBI Taxonomy" id="118060"/>
    <lineage>
        <taxon>Bacteria</taxon>
        <taxon>Bacillati</taxon>
        <taxon>Bacillota</taxon>
        <taxon>Bacilli</taxon>
        <taxon>Lactobacillales</taxon>
        <taxon>Enterococcaceae</taxon>
        <taxon>Enterococcus</taxon>
    </lineage>
</organism>
<gene>
    <name evidence="1" type="ORF">ATZ35_14365</name>
</gene>
<dbReference type="AlphaFoldDB" id="A0A0U2IUS3"/>
<dbReference type="STRING" id="118060.ATZ35_14365"/>